<sequence>MKEPKKRKARKQSVSNSATEKEEEEKAKDESPNATWIGEASRSKLHDMTMAVTFKKWGIVLHNLGRETSKLFEDFLVNINELSPKEVAHNLERISTPPPAVEAVDL</sequence>
<protein>
    <submittedName>
        <fullName evidence="2">Uncharacterized protein</fullName>
    </submittedName>
</protein>
<dbReference type="EMBL" id="JBHFFA010000001">
    <property type="protein sequence ID" value="KAL2651480.1"/>
    <property type="molecule type" value="Genomic_DNA"/>
</dbReference>
<evidence type="ECO:0000256" key="1">
    <source>
        <dbReference type="SAM" id="MobiDB-lite"/>
    </source>
</evidence>
<dbReference type="Proteomes" id="UP001605036">
    <property type="component" value="Unassembled WGS sequence"/>
</dbReference>
<evidence type="ECO:0000313" key="2">
    <source>
        <dbReference type="EMBL" id="KAL2651480.1"/>
    </source>
</evidence>
<feature type="region of interest" description="Disordered" evidence="1">
    <location>
        <begin position="1"/>
        <end position="40"/>
    </location>
</feature>
<keyword evidence="3" id="KW-1185">Reference proteome</keyword>
<name>A0ABD1ZJ53_9MARC</name>
<gene>
    <name evidence="2" type="ORF">R1flu_019608</name>
</gene>
<feature type="compositionally biased region" description="Basic residues" evidence="1">
    <location>
        <begin position="1"/>
        <end position="11"/>
    </location>
</feature>
<comment type="caution">
    <text evidence="2">The sequence shown here is derived from an EMBL/GenBank/DDBJ whole genome shotgun (WGS) entry which is preliminary data.</text>
</comment>
<accession>A0ABD1ZJ53</accession>
<proteinExistence type="predicted"/>
<organism evidence="2 3">
    <name type="scientific">Riccia fluitans</name>
    <dbReference type="NCBI Taxonomy" id="41844"/>
    <lineage>
        <taxon>Eukaryota</taxon>
        <taxon>Viridiplantae</taxon>
        <taxon>Streptophyta</taxon>
        <taxon>Embryophyta</taxon>
        <taxon>Marchantiophyta</taxon>
        <taxon>Marchantiopsida</taxon>
        <taxon>Marchantiidae</taxon>
        <taxon>Marchantiales</taxon>
        <taxon>Ricciaceae</taxon>
        <taxon>Riccia</taxon>
    </lineage>
</organism>
<reference evidence="2 3" key="1">
    <citation type="submission" date="2024-09" db="EMBL/GenBank/DDBJ databases">
        <title>Chromosome-scale assembly of Riccia fluitans.</title>
        <authorList>
            <person name="Paukszto L."/>
            <person name="Sawicki J."/>
            <person name="Karawczyk K."/>
            <person name="Piernik-Szablinska J."/>
            <person name="Szczecinska M."/>
            <person name="Mazdziarz M."/>
        </authorList>
    </citation>
    <scope>NUCLEOTIDE SEQUENCE [LARGE SCALE GENOMIC DNA]</scope>
    <source>
        <strain evidence="2">Rf_01</strain>
        <tissue evidence="2">Aerial parts of the thallus</tissue>
    </source>
</reference>
<dbReference type="AlphaFoldDB" id="A0ABD1ZJ53"/>
<evidence type="ECO:0000313" key="3">
    <source>
        <dbReference type="Proteomes" id="UP001605036"/>
    </source>
</evidence>